<dbReference type="InterPro" id="IPR001650">
    <property type="entry name" value="Helicase_C-like"/>
</dbReference>
<evidence type="ECO:0000313" key="6">
    <source>
        <dbReference type="EMBL" id="KAJ7772955.1"/>
    </source>
</evidence>
<dbReference type="Gene3D" id="3.40.50.300">
    <property type="entry name" value="P-loop containing nucleotide triphosphate hydrolases"/>
    <property type="match status" value="1"/>
</dbReference>
<evidence type="ECO:0000313" key="7">
    <source>
        <dbReference type="Proteomes" id="UP001215280"/>
    </source>
</evidence>
<dbReference type="InterPro" id="IPR050628">
    <property type="entry name" value="SNF2_RAD54_helicase_TF"/>
</dbReference>
<dbReference type="Gene3D" id="3.40.50.10810">
    <property type="entry name" value="Tandem AAA-ATPase domain"/>
    <property type="match status" value="1"/>
</dbReference>
<dbReference type="AlphaFoldDB" id="A0AAD7JVZ0"/>
<dbReference type="SMART" id="SM00487">
    <property type="entry name" value="DEXDc"/>
    <property type="match status" value="1"/>
</dbReference>
<reference evidence="6" key="1">
    <citation type="submission" date="2023-03" db="EMBL/GenBank/DDBJ databases">
        <title>Massive genome expansion in bonnet fungi (Mycena s.s.) driven by repeated elements and novel gene families across ecological guilds.</title>
        <authorList>
            <consortium name="Lawrence Berkeley National Laboratory"/>
            <person name="Harder C.B."/>
            <person name="Miyauchi S."/>
            <person name="Viragh M."/>
            <person name="Kuo A."/>
            <person name="Thoen E."/>
            <person name="Andreopoulos B."/>
            <person name="Lu D."/>
            <person name="Skrede I."/>
            <person name="Drula E."/>
            <person name="Henrissat B."/>
            <person name="Morin E."/>
            <person name="Kohler A."/>
            <person name="Barry K."/>
            <person name="LaButti K."/>
            <person name="Morin E."/>
            <person name="Salamov A."/>
            <person name="Lipzen A."/>
            <person name="Mereny Z."/>
            <person name="Hegedus B."/>
            <person name="Baldrian P."/>
            <person name="Stursova M."/>
            <person name="Weitz H."/>
            <person name="Taylor A."/>
            <person name="Grigoriev I.V."/>
            <person name="Nagy L.G."/>
            <person name="Martin F."/>
            <person name="Kauserud H."/>
        </authorList>
    </citation>
    <scope>NUCLEOTIDE SEQUENCE</scope>
    <source>
        <strain evidence="6">CBHHK188m</strain>
    </source>
</reference>
<keyword evidence="7" id="KW-1185">Reference proteome</keyword>
<protein>
    <submittedName>
        <fullName evidence="6">SNF2 family N-terminal domain-containing protein</fullName>
    </submittedName>
</protein>
<keyword evidence="1" id="KW-0547">Nucleotide-binding</keyword>
<dbReference type="GO" id="GO:0005524">
    <property type="term" value="F:ATP binding"/>
    <property type="evidence" value="ECO:0007669"/>
    <property type="project" value="UniProtKB-KW"/>
</dbReference>
<feature type="compositionally biased region" description="Basic and acidic residues" evidence="4">
    <location>
        <begin position="1100"/>
        <end position="1119"/>
    </location>
</feature>
<comment type="caution">
    <text evidence="6">The sequence shown here is derived from an EMBL/GenBank/DDBJ whole genome shotgun (WGS) entry which is preliminary data.</text>
</comment>
<dbReference type="GO" id="GO:0008094">
    <property type="term" value="F:ATP-dependent activity, acting on DNA"/>
    <property type="evidence" value="ECO:0007669"/>
    <property type="project" value="TreeGrafter"/>
</dbReference>
<dbReference type="InterPro" id="IPR000330">
    <property type="entry name" value="SNF2_N"/>
</dbReference>
<feature type="region of interest" description="Disordered" evidence="4">
    <location>
        <begin position="520"/>
        <end position="546"/>
    </location>
</feature>
<dbReference type="SUPFAM" id="SSF52540">
    <property type="entry name" value="P-loop containing nucleoside triphosphate hydrolases"/>
    <property type="match status" value="2"/>
</dbReference>
<dbReference type="GO" id="GO:0016787">
    <property type="term" value="F:hydrolase activity"/>
    <property type="evidence" value="ECO:0007669"/>
    <property type="project" value="UniProtKB-KW"/>
</dbReference>
<evidence type="ECO:0000256" key="1">
    <source>
        <dbReference type="ARBA" id="ARBA00022741"/>
    </source>
</evidence>
<organism evidence="6 7">
    <name type="scientific">Mycena maculata</name>
    <dbReference type="NCBI Taxonomy" id="230809"/>
    <lineage>
        <taxon>Eukaryota</taxon>
        <taxon>Fungi</taxon>
        <taxon>Dikarya</taxon>
        <taxon>Basidiomycota</taxon>
        <taxon>Agaricomycotina</taxon>
        <taxon>Agaricomycetes</taxon>
        <taxon>Agaricomycetidae</taxon>
        <taxon>Agaricales</taxon>
        <taxon>Marasmiineae</taxon>
        <taxon>Mycenaceae</taxon>
        <taxon>Mycena</taxon>
    </lineage>
</organism>
<dbReference type="InterPro" id="IPR014001">
    <property type="entry name" value="Helicase_ATP-bd"/>
</dbReference>
<feature type="domain" description="Helicase ATP-binding" evidence="5">
    <location>
        <begin position="145"/>
        <end position="535"/>
    </location>
</feature>
<dbReference type="Pfam" id="PF00176">
    <property type="entry name" value="SNF2-rel_dom"/>
    <property type="match status" value="1"/>
</dbReference>
<dbReference type="CDD" id="cd18793">
    <property type="entry name" value="SF2_C_SNF"/>
    <property type="match status" value="1"/>
</dbReference>
<dbReference type="Proteomes" id="UP001215280">
    <property type="component" value="Unassembled WGS sequence"/>
</dbReference>
<evidence type="ECO:0000256" key="4">
    <source>
        <dbReference type="SAM" id="MobiDB-lite"/>
    </source>
</evidence>
<evidence type="ECO:0000256" key="3">
    <source>
        <dbReference type="ARBA" id="ARBA00022840"/>
    </source>
</evidence>
<dbReference type="EMBL" id="JARJLG010000018">
    <property type="protein sequence ID" value="KAJ7772955.1"/>
    <property type="molecule type" value="Genomic_DNA"/>
</dbReference>
<dbReference type="PANTHER" id="PTHR45626:SF51">
    <property type="entry name" value="SNF2-RELATED DOMAIN-CONTAINING PROTEIN"/>
    <property type="match status" value="1"/>
</dbReference>
<sequence>MSLFRNYTKNSRQIKWSRKTEIDFLVQKKFVYASYAPWETNDNITIRIYLIPYDLPGARGRLLNRKKETVGCAREYLSSLLPKISRSPGPWELDCLPVPPSAPPGATLYKIYETLPSPQPPKPSDSTPVTQRLLDFSDGLDTLGLRSTLRKYQRRSVAAMVQKEMHLCDVPDPLFVPVDGLSKWSSPAFPTMWLQPGTMELRLECPRVAPCRGGILCEELGTGKTVIILALVMSTLRQISEPAPAILDMRPVLTPLAFRHFLSSEFGMARTHNEGKDDPSTPPHVPRLVELLLHRMATKPLTFIPESSAKHYAALQKEVDNLNHYAGPRKDNIPFYLDYQNEPKFGADERCSRQPKQGPRLLYLTSATLIIVPINLLMQWETACSVHCDDSLRVCVLRSREQQMPPARELASQYDIVLMTYSRFTAAENTKKGDLTWKGCKCLEYPGVRVPKCVCEPPQCSPLLQVRWKRLVIDEGHVSSSTSTELNRLMQILSVERRWIVTGTPTTNLLGLNLGKNVNETFAPPSQSSDELPSRAPSEGPGSDQSFVVDDLSAPRVWDNGEDLTKLGNMITHFLRVPQLLVNPKIISTHLKDAFPAKREPRPGAIDVLKQLMSSVMIRHQIADVETEVKLPPVTQELVLLDLDPLMIKSYNALQAIIAVNAVQSERKDKDYMFHASNTAHLRLTVRNMSQAMFYRTDDNYYNADELLRNSTEETRSKIPASTSLQDVQLFHNALHHLELAATDPLWRALQTHADVPYRLHYLKRPIFEAWSRTAQTVDPNDLSLCGYIHADRLCELRKRVLANPLTHEETLVDLGKGIVEEDLQTRKAYEEFLKGKKSVRNPTESSSPLMASSPIFKTQIGSSASSKLNFIINEVLQYSPEEKFLIFSDSGLTLAYISEALELVGIESLWFGSHVRPQVREQDVLTFETSVRFRVFLMELKHGARGLNLISASRIIFCEPVWRADVESQAIKRCHRMGQLRPICVKTLAIRGTAEETMAARRLELSNETDKLPELIQEKGMRDFIANPKFITHVPTNLPTIKIPLVKLAPQVSDSDTTMYDIDDSATSPPHRVRFIDGESPIAGPSKRKWTPDSPGDGEQPRKRREPDPKPRPSSDSI</sequence>
<dbReference type="GO" id="GO:0006281">
    <property type="term" value="P:DNA repair"/>
    <property type="evidence" value="ECO:0007669"/>
    <property type="project" value="TreeGrafter"/>
</dbReference>
<evidence type="ECO:0000259" key="5">
    <source>
        <dbReference type="SMART" id="SM00487"/>
    </source>
</evidence>
<evidence type="ECO:0000256" key="2">
    <source>
        <dbReference type="ARBA" id="ARBA00022801"/>
    </source>
</evidence>
<dbReference type="InterPro" id="IPR027417">
    <property type="entry name" value="P-loop_NTPase"/>
</dbReference>
<keyword evidence="2" id="KW-0378">Hydrolase</keyword>
<dbReference type="GO" id="GO:0005634">
    <property type="term" value="C:nucleus"/>
    <property type="evidence" value="ECO:0007669"/>
    <property type="project" value="TreeGrafter"/>
</dbReference>
<gene>
    <name evidence="6" type="ORF">DFH07DRAFT_148251</name>
</gene>
<dbReference type="InterPro" id="IPR038718">
    <property type="entry name" value="SNF2-like_sf"/>
</dbReference>
<proteinExistence type="predicted"/>
<dbReference type="PANTHER" id="PTHR45626">
    <property type="entry name" value="TRANSCRIPTION TERMINATION FACTOR 2-RELATED"/>
    <property type="match status" value="1"/>
</dbReference>
<dbReference type="Pfam" id="PF00271">
    <property type="entry name" value="Helicase_C"/>
    <property type="match status" value="1"/>
</dbReference>
<dbReference type="InterPro" id="IPR049730">
    <property type="entry name" value="SNF2/RAD54-like_C"/>
</dbReference>
<accession>A0AAD7JVZ0</accession>
<name>A0AAD7JVZ0_9AGAR</name>
<feature type="region of interest" description="Disordered" evidence="4">
    <location>
        <begin position="1060"/>
        <end position="1119"/>
    </location>
</feature>
<keyword evidence="3" id="KW-0067">ATP-binding</keyword>